<dbReference type="SUPFAM" id="SSF143865">
    <property type="entry name" value="CorA soluble domain-like"/>
    <property type="match status" value="1"/>
</dbReference>
<dbReference type="GO" id="GO:0015095">
    <property type="term" value="F:magnesium ion transmembrane transporter activity"/>
    <property type="evidence" value="ECO:0007669"/>
    <property type="project" value="TreeGrafter"/>
</dbReference>
<evidence type="ECO:0000256" key="2">
    <source>
        <dbReference type="ARBA" id="ARBA00009765"/>
    </source>
</evidence>
<dbReference type="RefSeq" id="WP_084207478.1">
    <property type="nucleotide sequence ID" value="NZ_AP012547.1"/>
</dbReference>
<dbReference type="KEGG" id="shd:SUTH_03415"/>
<accession>W0SK87</accession>
<evidence type="ECO:0000256" key="3">
    <source>
        <dbReference type="ARBA" id="ARBA00022692"/>
    </source>
</evidence>
<keyword evidence="4 6" id="KW-1133">Transmembrane helix</keyword>
<evidence type="ECO:0000256" key="5">
    <source>
        <dbReference type="ARBA" id="ARBA00023136"/>
    </source>
</evidence>
<dbReference type="GO" id="GO:0016020">
    <property type="term" value="C:membrane"/>
    <property type="evidence" value="ECO:0007669"/>
    <property type="project" value="UniProtKB-SubCell"/>
</dbReference>
<reference evidence="7 8" key="1">
    <citation type="journal article" date="2014" name="Syst. Appl. Microbiol.">
        <title>Complete genomes of freshwater sulfur oxidizers Sulfuricella denitrificans skB26 and Sulfuritalea hydrogenivorans sk43H: genetic insights into the sulfur oxidation pathway of betaproteobacteria.</title>
        <authorList>
            <person name="Watanabe T."/>
            <person name="Kojima H."/>
            <person name="Fukui M."/>
        </authorList>
    </citation>
    <scope>NUCLEOTIDE SEQUENCE [LARGE SCALE GENOMIC DNA]</scope>
    <source>
        <strain evidence="7">DSM22779</strain>
    </source>
</reference>
<dbReference type="AlphaFoldDB" id="W0SK87"/>
<evidence type="ECO:0000313" key="8">
    <source>
        <dbReference type="Proteomes" id="UP000031637"/>
    </source>
</evidence>
<feature type="transmembrane region" description="Helical" evidence="6">
    <location>
        <begin position="430"/>
        <end position="451"/>
    </location>
</feature>
<dbReference type="SUPFAM" id="SSF158791">
    <property type="entry name" value="MgtE N-terminal domain-like"/>
    <property type="match status" value="1"/>
</dbReference>
<dbReference type="Gene3D" id="1.25.60.10">
    <property type="entry name" value="MgtE N-terminal domain-like"/>
    <property type="match status" value="1"/>
</dbReference>
<organism evidence="7 8">
    <name type="scientific">Sulfuritalea hydrogenivorans sk43H</name>
    <dbReference type="NCBI Taxonomy" id="1223802"/>
    <lineage>
        <taxon>Bacteria</taxon>
        <taxon>Pseudomonadati</taxon>
        <taxon>Pseudomonadota</taxon>
        <taxon>Betaproteobacteria</taxon>
        <taxon>Nitrosomonadales</taxon>
        <taxon>Sterolibacteriaceae</taxon>
        <taxon>Sulfuritalea</taxon>
    </lineage>
</organism>
<protein>
    <submittedName>
        <fullName evidence="7">Mg2+ transporter protein, CorA-like</fullName>
    </submittedName>
</protein>
<dbReference type="STRING" id="1223802.SUTH_03415"/>
<proteinExistence type="inferred from homology"/>
<sequence length="472" mass="53336">MSEHIENQADNDQEALQFAEEQNTLRLVEELLARQKRVENVVHRQGHEGPRQAIVENLVHVQHLEELRRKLDQMPSDAIARILEALPPDDSLVVWELVAKARGEEILDELSDALRDTLRESLPVAPAAPAAPRKPVTVNAFELKNGRLRQVEVDSKAALAATTPIWVDLLAPSKEERQWVAEIFQLTLPDADDLTDLEESARFYIEENGEVHLHSAFLLDKEDESRNVAVAFILHNNILFSMRDEELPVFRLQRLRARIQPGYVSEGKDVLLDLYGADVEYSADALEDIYAELEKVGRTVLTPHVSDDEAAEILSDIAKEEDLNGRIRRNVLDTRRALSFLMRSRLMSTDQHDDARQILRDIDSLDGHTSFLFGKINFLMDATVGFININQNKRVSKLTTISVVFVPLNIIAGIGGMSEFSMMTQGISWPLAYGAFVVAMGLFGWGTYVTLRWMETRKARKLLAARRSGREA</sequence>
<comment type="subcellular location">
    <subcellularLocation>
        <location evidence="1">Membrane</location>
        <topology evidence="1">Multi-pass membrane protein</topology>
    </subcellularLocation>
</comment>
<dbReference type="InterPro" id="IPR045861">
    <property type="entry name" value="CorA_cytoplasmic_dom"/>
</dbReference>
<keyword evidence="5 6" id="KW-0472">Membrane</keyword>
<evidence type="ECO:0000256" key="1">
    <source>
        <dbReference type="ARBA" id="ARBA00004141"/>
    </source>
</evidence>
<dbReference type="EMBL" id="AP012547">
    <property type="protein sequence ID" value="BAO31185.1"/>
    <property type="molecule type" value="Genomic_DNA"/>
</dbReference>
<evidence type="ECO:0000256" key="6">
    <source>
        <dbReference type="SAM" id="Phobius"/>
    </source>
</evidence>
<gene>
    <name evidence="7" type="ORF">SUTH_03415</name>
</gene>
<dbReference type="Gene3D" id="1.20.58.340">
    <property type="entry name" value="Magnesium transport protein CorA, transmembrane region"/>
    <property type="match status" value="1"/>
</dbReference>
<dbReference type="InterPro" id="IPR050829">
    <property type="entry name" value="CorA_MIT"/>
</dbReference>
<dbReference type="InterPro" id="IPR045863">
    <property type="entry name" value="CorA_TM1_TM2"/>
</dbReference>
<dbReference type="PANTHER" id="PTHR47685">
    <property type="entry name" value="MAGNESIUM TRANSPORT PROTEIN CORA"/>
    <property type="match status" value="1"/>
</dbReference>
<dbReference type="OrthoDB" id="9803416at2"/>
<comment type="similarity">
    <text evidence="2">Belongs to the CorA metal ion transporter (MIT) (TC 1.A.35) family.</text>
</comment>
<dbReference type="GO" id="GO:0015099">
    <property type="term" value="F:nickel cation transmembrane transporter activity"/>
    <property type="evidence" value="ECO:0007669"/>
    <property type="project" value="TreeGrafter"/>
</dbReference>
<dbReference type="InterPro" id="IPR038076">
    <property type="entry name" value="MgtE_N_sf"/>
</dbReference>
<dbReference type="SUPFAM" id="SSF144083">
    <property type="entry name" value="Magnesium transport protein CorA, transmembrane region"/>
    <property type="match status" value="1"/>
</dbReference>
<name>W0SK87_9PROT</name>
<dbReference type="Proteomes" id="UP000031637">
    <property type="component" value="Chromosome"/>
</dbReference>
<dbReference type="Pfam" id="PF01544">
    <property type="entry name" value="CorA"/>
    <property type="match status" value="1"/>
</dbReference>
<dbReference type="CDD" id="cd12835">
    <property type="entry name" value="EcCorA-like_1"/>
    <property type="match status" value="1"/>
</dbReference>
<evidence type="ECO:0000313" key="7">
    <source>
        <dbReference type="EMBL" id="BAO31185.1"/>
    </source>
</evidence>
<feature type="transmembrane region" description="Helical" evidence="6">
    <location>
        <begin position="398"/>
        <end position="418"/>
    </location>
</feature>
<keyword evidence="8" id="KW-1185">Reference proteome</keyword>
<keyword evidence="3 6" id="KW-0812">Transmembrane</keyword>
<dbReference type="GO" id="GO:0015087">
    <property type="term" value="F:cobalt ion transmembrane transporter activity"/>
    <property type="evidence" value="ECO:0007669"/>
    <property type="project" value="TreeGrafter"/>
</dbReference>
<dbReference type="InterPro" id="IPR002523">
    <property type="entry name" value="MgTranspt_CorA/ZnTranspt_ZntB"/>
</dbReference>
<dbReference type="HOGENOM" id="CLU_007127_5_0_4"/>
<dbReference type="PANTHER" id="PTHR47685:SF1">
    <property type="entry name" value="MAGNESIUM TRANSPORT PROTEIN CORA"/>
    <property type="match status" value="1"/>
</dbReference>
<evidence type="ECO:0000256" key="4">
    <source>
        <dbReference type="ARBA" id="ARBA00022989"/>
    </source>
</evidence>
<dbReference type="Gene3D" id="3.30.460.20">
    <property type="entry name" value="CorA soluble domain-like"/>
    <property type="match status" value="1"/>
</dbReference>